<reference evidence="4 5" key="1">
    <citation type="submission" date="2014-11" db="EMBL/GenBank/DDBJ databases">
        <title>Genome sequence of Flavihumibacter solisilvae 3-3.</title>
        <authorList>
            <person name="Zhou G."/>
            <person name="Li M."/>
            <person name="Wang G."/>
        </authorList>
    </citation>
    <scope>NUCLEOTIDE SEQUENCE [LARGE SCALE GENOMIC DNA]</scope>
    <source>
        <strain evidence="4 5">3-3</strain>
    </source>
</reference>
<dbReference type="OrthoDB" id="945117at2"/>
<comment type="caution">
    <text evidence="4">The sequence shown here is derived from an EMBL/GenBank/DDBJ whole genome shotgun (WGS) entry which is preliminary data.</text>
</comment>
<dbReference type="AlphaFoldDB" id="A0A0C1L1S0"/>
<feature type="domain" description="Outer membrane protein beta-barrel" evidence="3">
    <location>
        <begin position="10"/>
        <end position="177"/>
    </location>
</feature>
<dbReference type="RefSeq" id="WP_039140422.1">
    <property type="nucleotide sequence ID" value="NZ_JSVC01000015.1"/>
</dbReference>
<sequence>MKRQVYLCVILIALLAQSIQTKAQIQQGNILVGADIADLNLGLDEGGNFSFTINPKAAFFFKDNIALGGYLTFGLSTAKDAGTSINYGVGALGRYYFSRDQVNILRQARFFGEGTVGIDGDNPAVGDNTNGLGISFGPGIAYFITPNIGLEGLFKYNGIIGFGSSTTSNNLTLNVGFQIYLPSSKAKEVKEEIKQE</sequence>
<feature type="chain" id="PRO_5002148741" description="Outer membrane protein beta-barrel domain-containing protein" evidence="2">
    <location>
        <begin position="24"/>
        <end position="196"/>
    </location>
</feature>
<dbReference type="EMBL" id="JSVC01000015">
    <property type="protein sequence ID" value="KIC93957.1"/>
    <property type="molecule type" value="Genomic_DNA"/>
</dbReference>
<accession>A0A0C1L1S0</accession>
<evidence type="ECO:0000256" key="1">
    <source>
        <dbReference type="ARBA" id="ARBA00022729"/>
    </source>
</evidence>
<evidence type="ECO:0000313" key="5">
    <source>
        <dbReference type="Proteomes" id="UP000031408"/>
    </source>
</evidence>
<dbReference type="Pfam" id="PF13505">
    <property type="entry name" value="OMP_b-brl"/>
    <property type="match status" value="1"/>
</dbReference>
<protein>
    <recommendedName>
        <fullName evidence="3">Outer membrane protein beta-barrel domain-containing protein</fullName>
    </recommendedName>
</protein>
<proteinExistence type="predicted"/>
<evidence type="ECO:0000313" key="4">
    <source>
        <dbReference type="EMBL" id="KIC93957.1"/>
    </source>
</evidence>
<feature type="signal peptide" evidence="2">
    <location>
        <begin position="1"/>
        <end position="23"/>
    </location>
</feature>
<dbReference type="InterPro" id="IPR027385">
    <property type="entry name" value="Beta-barrel_OMP"/>
</dbReference>
<evidence type="ECO:0000256" key="2">
    <source>
        <dbReference type="SAM" id="SignalP"/>
    </source>
</evidence>
<organism evidence="4 5">
    <name type="scientific">Flavihumibacter solisilvae</name>
    <dbReference type="NCBI Taxonomy" id="1349421"/>
    <lineage>
        <taxon>Bacteria</taxon>
        <taxon>Pseudomonadati</taxon>
        <taxon>Bacteroidota</taxon>
        <taxon>Chitinophagia</taxon>
        <taxon>Chitinophagales</taxon>
        <taxon>Chitinophagaceae</taxon>
        <taxon>Flavihumibacter</taxon>
    </lineage>
</organism>
<gene>
    <name evidence="4" type="ORF">OI18_12980</name>
</gene>
<keyword evidence="1 2" id="KW-0732">Signal</keyword>
<dbReference type="SUPFAM" id="SSF56925">
    <property type="entry name" value="OMPA-like"/>
    <property type="match status" value="1"/>
</dbReference>
<name>A0A0C1L1S0_9BACT</name>
<dbReference type="InterPro" id="IPR011250">
    <property type="entry name" value="OMP/PagP_B-barrel"/>
</dbReference>
<evidence type="ECO:0000259" key="3">
    <source>
        <dbReference type="Pfam" id="PF13505"/>
    </source>
</evidence>
<dbReference type="STRING" id="1349421.OI18_12980"/>
<keyword evidence="5" id="KW-1185">Reference proteome</keyword>
<dbReference type="Proteomes" id="UP000031408">
    <property type="component" value="Unassembled WGS sequence"/>
</dbReference>